<comment type="caution">
    <text evidence="1">The sequence shown here is derived from an EMBL/GenBank/DDBJ whole genome shotgun (WGS) entry which is preliminary data.</text>
</comment>
<dbReference type="Proteomes" id="UP001454036">
    <property type="component" value="Unassembled WGS sequence"/>
</dbReference>
<dbReference type="AlphaFoldDB" id="A0AAV3RFD8"/>
<sequence>MTPQHEMLQPRCPHRCNDSLAVGGGCPLARVAGQVRRGTNTRLAGLAPFSVDIRSAIMPDGMELPAFTKFTDKTDPEEHIEEFQSQMCFHQPDSRVYCRAFPTSLAGPTLKWFNRLLEGWITSFKELKNRFTRTAGPMWKGSGRTRTSTP</sequence>
<evidence type="ECO:0000313" key="2">
    <source>
        <dbReference type="Proteomes" id="UP001454036"/>
    </source>
</evidence>
<dbReference type="EMBL" id="BAABME010009131">
    <property type="protein sequence ID" value="GAA0174570.1"/>
    <property type="molecule type" value="Genomic_DNA"/>
</dbReference>
<evidence type="ECO:0000313" key="1">
    <source>
        <dbReference type="EMBL" id="GAA0174570.1"/>
    </source>
</evidence>
<reference evidence="1 2" key="1">
    <citation type="submission" date="2024-01" db="EMBL/GenBank/DDBJ databases">
        <title>The complete chloroplast genome sequence of Lithospermum erythrorhizon: insights into the phylogenetic relationship among Boraginaceae species and the maternal lineages of purple gromwells.</title>
        <authorList>
            <person name="Okada T."/>
            <person name="Watanabe K."/>
        </authorList>
    </citation>
    <scope>NUCLEOTIDE SEQUENCE [LARGE SCALE GENOMIC DNA]</scope>
</reference>
<name>A0AAV3RFD8_LITER</name>
<keyword evidence="2" id="KW-1185">Reference proteome</keyword>
<evidence type="ECO:0008006" key="3">
    <source>
        <dbReference type="Google" id="ProtNLM"/>
    </source>
</evidence>
<protein>
    <recommendedName>
        <fullName evidence="3">Retrotransposon gag domain-containing protein</fullName>
    </recommendedName>
</protein>
<gene>
    <name evidence="1" type="ORF">LIER_27937</name>
</gene>
<proteinExistence type="predicted"/>
<organism evidence="1 2">
    <name type="scientific">Lithospermum erythrorhizon</name>
    <name type="common">Purple gromwell</name>
    <name type="synonym">Lithospermum officinale var. erythrorhizon</name>
    <dbReference type="NCBI Taxonomy" id="34254"/>
    <lineage>
        <taxon>Eukaryota</taxon>
        <taxon>Viridiplantae</taxon>
        <taxon>Streptophyta</taxon>
        <taxon>Embryophyta</taxon>
        <taxon>Tracheophyta</taxon>
        <taxon>Spermatophyta</taxon>
        <taxon>Magnoliopsida</taxon>
        <taxon>eudicotyledons</taxon>
        <taxon>Gunneridae</taxon>
        <taxon>Pentapetalae</taxon>
        <taxon>asterids</taxon>
        <taxon>lamiids</taxon>
        <taxon>Boraginales</taxon>
        <taxon>Boraginaceae</taxon>
        <taxon>Boraginoideae</taxon>
        <taxon>Lithospermeae</taxon>
        <taxon>Lithospermum</taxon>
    </lineage>
</organism>
<accession>A0AAV3RFD8</accession>